<keyword evidence="2" id="KW-0805">Transcription regulation</keyword>
<feature type="region of interest" description="Disordered" evidence="5">
    <location>
        <begin position="997"/>
        <end position="1042"/>
    </location>
</feature>
<feature type="region of interest" description="Disordered" evidence="5">
    <location>
        <begin position="307"/>
        <end position="331"/>
    </location>
</feature>
<keyword evidence="8" id="KW-0396">Initiation factor</keyword>
<gene>
    <name evidence="8" type="ORF">M231_00799</name>
</gene>
<feature type="region of interest" description="Disordered" evidence="5">
    <location>
        <begin position="44"/>
        <end position="89"/>
    </location>
</feature>
<dbReference type="GO" id="GO:0003743">
    <property type="term" value="F:translation initiation factor activity"/>
    <property type="evidence" value="ECO:0007669"/>
    <property type="project" value="UniProtKB-KW"/>
</dbReference>
<keyword evidence="4" id="KW-0539">Nucleus</keyword>
<evidence type="ECO:0000259" key="6">
    <source>
        <dbReference type="Pfam" id="PF12157"/>
    </source>
</evidence>
<feature type="compositionally biased region" description="Polar residues" evidence="5">
    <location>
        <begin position="1019"/>
        <end position="1034"/>
    </location>
</feature>
<evidence type="ECO:0000313" key="8">
    <source>
        <dbReference type="EMBL" id="RXK42077.1"/>
    </source>
</evidence>
<evidence type="ECO:0000259" key="7">
    <source>
        <dbReference type="Pfam" id="PF15288"/>
    </source>
</evidence>
<evidence type="ECO:0000313" key="9">
    <source>
        <dbReference type="Proteomes" id="UP000289152"/>
    </source>
</evidence>
<evidence type="ECO:0000256" key="4">
    <source>
        <dbReference type="ARBA" id="ARBA00023242"/>
    </source>
</evidence>
<feature type="domain" description="Zinc knuckle" evidence="7">
    <location>
        <begin position="972"/>
        <end position="995"/>
    </location>
</feature>
<protein>
    <submittedName>
        <fullName evidence="8">Transcription initiation factor TFIID subunit 1</fullName>
    </submittedName>
</protein>
<dbReference type="VEuPathDB" id="FungiDB:TREMEDRAFT_24569"/>
<comment type="subcellular location">
    <subcellularLocation>
        <location evidence="1">Nucleus</location>
    </subcellularLocation>
</comment>
<name>A0A4V1M4Z4_TREME</name>
<dbReference type="GO" id="GO:0017025">
    <property type="term" value="F:TBP-class protein binding"/>
    <property type="evidence" value="ECO:0007669"/>
    <property type="project" value="InterPro"/>
</dbReference>
<keyword evidence="9" id="KW-1185">Reference proteome</keyword>
<dbReference type="GO" id="GO:0005669">
    <property type="term" value="C:transcription factor TFIID complex"/>
    <property type="evidence" value="ECO:0007669"/>
    <property type="project" value="InterPro"/>
</dbReference>
<dbReference type="Pfam" id="PF15288">
    <property type="entry name" value="zf-CCHC_6"/>
    <property type="match status" value="1"/>
</dbReference>
<feature type="region of interest" description="Disordered" evidence="5">
    <location>
        <begin position="805"/>
        <end position="828"/>
    </location>
</feature>
<dbReference type="OrthoDB" id="5752at2759"/>
<dbReference type="AlphaFoldDB" id="A0A4V1M4Z4"/>
<feature type="compositionally biased region" description="Low complexity" evidence="5">
    <location>
        <begin position="1001"/>
        <end position="1013"/>
    </location>
</feature>
<comment type="caution">
    <text evidence="8">The sequence shown here is derived from an EMBL/GenBank/DDBJ whole genome shotgun (WGS) entry which is preliminary data.</text>
</comment>
<reference evidence="8 9" key="1">
    <citation type="submission" date="2016-06" db="EMBL/GenBank/DDBJ databases">
        <title>Evolution of pathogenesis and genome organization in the Tremellales.</title>
        <authorList>
            <person name="Cuomo C."/>
            <person name="Litvintseva A."/>
            <person name="Heitman J."/>
            <person name="Chen Y."/>
            <person name="Sun S."/>
            <person name="Springer D."/>
            <person name="Dromer F."/>
            <person name="Young S."/>
            <person name="Zeng Q."/>
            <person name="Chapman S."/>
            <person name="Gujja S."/>
            <person name="Saif S."/>
            <person name="Birren B."/>
        </authorList>
    </citation>
    <scope>NUCLEOTIDE SEQUENCE [LARGE SCALE GENOMIC DNA]</scope>
    <source>
        <strain evidence="8 9">ATCC 28783</strain>
    </source>
</reference>
<evidence type="ECO:0000256" key="5">
    <source>
        <dbReference type="SAM" id="MobiDB-lite"/>
    </source>
</evidence>
<feature type="region of interest" description="Disordered" evidence="5">
    <location>
        <begin position="840"/>
        <end position="873"/>
    </location>
</feature>
<evidence type="ECO:0000256" key="2">
    <source>
        <dbReference type="ARBA" id="ARBA00023015"/>
    </source>
</evidence>
<keyword evidence="8" id="KW-0648">Protein biosynthesis</keyword>
<dbReference type="PANTHER" id="PTHR13900:SF0">
    <property type="entry name" value="TRANSCRIPTION INITIATION FACTOR TFIID SUBUNIT 1"/>
    <property type="match status" value="1"/>
</dbReference>
<evidence type="ECO:0000256" key="3">
    <source>
        <dbReference type="ARBA" id="ARBA00023163"/>
    </source>
</evidence>
<dbReference type="GO" id="GO:0004402">
    <property type="term" value="F:histone acetyltransferase activity"/>
    <property type="evidence" value="ECO:0007669"/>
    <property type="project" value="InterPro"/>
</dbReference>
<feature type="compositionally biased region" description="Acidic residues" evidence="5">
    <location>
        <begin position="59"/>
        <end position="71"/>
    </location>
</feature>
<dbReference type="Proteomes" id="UP000289152">
    <property type="component" value="Unassembled WGS sequence"/>
</dbReference>
<organism evidence="8 9">
    <name type="scientific">Tremella mesenterica</name>
    <name type="common">Jelly fungus</name>
    <dbReference type="NCBI Taxonomy" id="5217"/>
    <lineage>
        <taxon>Eukaryota</taxon>
        <taxon>Fungi</taxon>
        <taxon>Dikarya</taxon>
        <taxon>Basidiomycota</taxon>
        <taxon>Agaricomycotina</taxon>
        <taxon>Tremellomycetes</taxon>
        <taxon>Tremellales</taxon>
        <taxon>Tremellaceae</taxon>
        <taxon>Tremella</taxon>
    </lineage>
</organism>
<dbReference type="Pfam" id="PF12157">
    <property type="entry name" value="DUF3591"/>
    <property type="match status" value="1"/>
</dbReference>
<dbReference type="FunCoup" id="A0A4V1M4Z4">
    <property type="interactions" value="38"/>
</dbReference>
<feature type="domain" description="Transcription initiation factor TFIID subunit 1 histone acetyltransferase" evidence="6">
    <location>
        <begin position="333"/>
        <end position="798"/>
    </location>
</feature>
<dbReference type="InParanoid" id="A0A4V1M4Z4"/>
<evidence type="ECO:0000256" key="1">
    <source>
        <dbReference type="ARBA" id="ARBA00004123"/>
    </source>
</evidence>
<sequence length="1042" mass="117782">MDIDDNDLGNVSSLGLGRILAESGVDPASLDSFFGRSAATAQIAQVEAESDDDAKYMDDVSDSELPEENDEEKQRRQQQQVDNKAAEDRYMKKALEMQRQMLESGVKVKKEKEQVDESTKVKQIWPEFEPGKPLKMSEIFYETPSATRAYEANLSRKKRRRMEDTDAFNFFVQPRPPSPSSIFQLSSLPEIDLAGPSKSSYETKLGANFDRQWVREAKAHRRSLISVPPPGIDPTFAEHENMSLRQKGPRPLDYAKWEKDIIMCSLDPVPKKSVPDIMAPRNYTLESGEWLKGIIWDSRRISPGIMESDEEDQEESQTRNKPPVDANSKLDPFNISNDHLYEHSRESRFRIRQTFGAIEVFHSGPAKILQLPFYKTSLTKAEARSWRRPALQFPVGVTLTFSKLKSNPTATVSSKKKQILADPSERFKSTKDLTMTEKGPLVLLEFSEEYPPIMSGYGMGTTIVNYYRKQDDKDEHVPKLELGQPSILNVGDAEPFLLGYVDRGRVTQVIHNNLIRAPIFRHQPETTDFLMIRQTIDGHSTYHLRSIPHLYTVGQTVPNESEVPGPHARKNTNTAKLRLQIIAWLLLDKSKTGRLKLSKLNKYFPDQTELKMRQRLNIKGNEFLDYARGTAPNQGHWKLSDTYDFPKDRKVVQLLCTPEAAMLYEAMLVGQRHLYDAGYAKTAEGNASEEFDDEAGLDIEQQLAVWSTTLNYKKAEAQKAWLIVHGEGDPTGRGEGFSFIRTNMKSYFLRAGETEQGRRLEAQRAAPAGSVIKISNAEQGRIYEEEKRRVWDLQCRALSNPISPTVTAEDEAKTQVQPHPPVGFGPRFVRTDSRRAFSRGESMTATPMHVDSPRDMSPSAHSMDESTFTGNPSAGKVMRISRLVKGKLQHEIVRDPAVIQAYLRRVEDKKLDDYQRQAEQLRPSGDAAEDELKKAAMMREIERLKKNQQRRMARKKYSARELEPVEGDVEGKRKCGACGQIGHTKANRNCPMFNMTTSNRSPASSTPQAATPAYDYFSAPTTSGEGLQTPSTSFKIRLGGGK</sequence>
<keyword evidence="3" id="KW-0804">Transcription</keyword>
<dbReference type="GO" id="GO:0016251">
    <property type="term" value="F:RNA polymerase II general transcription initiation factor activity"/>
    <property type="evidence" value="ECO:0007669"/>
    <property type="project" value="InterPro"/>
</dbReference>
<proteinExistence type="predicted"/>
<dbReference type="STRING" id="5217.A0A4V1M4Z4"/>
<accession>A0A4V1M4Z4</accession>
<dbReference type="InterPro" id="IPR041670">
    <property type="entry name" value="Znf-CCHC_6"/>
</dbReference>
<dbReference type="InterPro" id="IPR040240">
    <property type="entry name" value="TAF1"/>
</dbReference>
<dbReference type="EMBL" id="SDIL01000004">
    <property type="protein sequence ID" value="RXK42077.1"/>
    <property type="molecule type" value="Genomic_DNA"/>
</dbReference>
<dbReference type="InterPro" id="IPR022591">
    <property type="entry name" value="TAF1_HAT_dom"/>
</dbReference>
<dbReference type="PANTHER" id="PTHR13900">
    <property type="entry name" value="TRANSCRIPTION INITIATION FACTOR TFIID"/>
    <property type="match status" value="1"/>
</dbReference>
<dbReference type="GO" id="GO:0051123">
    <property type="term" value="P:RNA polymerase II preinitiation complex assembly"/>
    <property type="evidence" value="ECO:0007669"/>
    <property type="project" value="TreeGrafter"/>
</dbReference>